<name>A0A4S8LMR9_DENBC</name>
<feature type="non-terminal residue" evidence="1">
    <location>
        <position position="1"/>
    </location>
</feature>
<dbReference type="OrthoDB" id="3269001at2759"/>
<protein>
    <submittedName>
        <fullName evidence="1">Uncharacterized protein</fullName>
    </submittedName>
</protein>
<feature type="non-terminal residue" evidence="1">
    <location>
        <position position="192"/>
    </location>
</feature>
<dbReference type="AlphaFoldDB" id="A0A4S8LMR9"/>
<sequence>LVGALQNVNTNDHIGGILESTIMKTLARTANIRRWLRRPECPEAVKQLKVLFDKCFIPANATPAQENREMKGTQRAYAKHNGVNFSGVHTHSGNSHIIYRSVGYRSPVAGQIQVIENHPTSRGTEIRVRVRAFLPLRMPLSDPFLLYPHLQATTYSTELSMKEDTINLEDIVAHAARFDYSHGRSVLVNLSR</sequence>
<keyword evidence="2" id="KW-1185">Reference proteome</keyword>
<accession>A0A4S8LMR9</accession>
<evidence type="ECO:0000313" key="2">
    <source>
        <dbReference type="Proteomes" id="UP000297245"/>
    </source>
</evidence>
<dbReference type="EMBL" id="ML179336">
    <property type="protein sequence ID" value="THU90391.1"/>
    <property type="molecule type" value="Genomic_DNA"/>
</dbReference>
<dbReference type="Proteomes" id="UP000297245">
    <property type="component" value="Unassembled WGS sequence"/>
</dbReference>
<reference evidence="1 2" key="1">
    <citation type="journal article" date="2019" name="Nat. Ecol. Evol.">
        <title>Megaphylogeny resolves global patterns of mushroom evolution.</title>
        <authorList>
            <person name="Varga T."/>
            <person name="Krizsan K."/>
            <person name="Foldi C."/>
            <person name="Dima B."/>
            <person name="Sanchez-Garcia M."/>
            <person name="Sanchez-Ramirez S."/>
            <person name="Szollosi G.J."/>
            <person name="Szarkandi J.G."/>
            <person name="Papp V."/>
            <person name="Albert L."/>
            <person name="Andreopoulos W."/>
            <person name="Angelini C."/>
            <person name="Antonin V."/>
            <person name="Barry K.W."/>
            <person name="Bougher N.L."/>
            <person name="Buchanan P."/>
            <person name="Buyck B."/>
            <person name="Bense V."/>
            <person name="Catcheside P."/>
            <person name="Chovatia M."/>
            <person name="Cooper J."/>
            <person name="Damon W."/>
            <person name="Desjardin D."/>
            <person name="Finy P."/>
            <person name="Geml J."/>
            <person name="Haridas S."/>
            <person name="Hughes K."/>
            <person name="Justo A."/>
            <person name="Karasinski D."/>
            <person name="Kautmanova I."/>
            <person name="Kiss B."/>
            <person name="Kocsube S."/>
            <person name="Kotiranta H."/>
            <person name="LaButti K.M."/>
            <person name="Lechner B.E."/>
            <person name="Liimatainen K."/>
            <person name="Lipzen A."/>
            <person name="Lukacs Z."/>
            <person name="Mihaltcheva S."/>
            <person name="Morgado L.N."/>
            <person name="Niskanen T."/>
            <person name="Noordeloos M.E."/>
            <person name="Ohm R.A."/>
            <person name="Ortiz-Santana B."/>
            <person name="Ovrebo C."/>
            <person name="Racz N."/>
            <person name="Riley R."/>
            <person name="Savchenko A."/>
            <person name="Shiryaev A."/>
            <person name="Soop K."/>
            <person name="Spirin V."/>
            <person name="Szebenyi C."/>
            <person name="Tomsovsky M."/>
            <person name="Tulloss R.E."/>
            <person name="Uehling J."/>
            <person name="Grigoriev I.V."/>
            <person name="Vagvolgyi C."/>
            <person name="Papp T."/>
            <person name="Martin F.M."/>
            <person name="Miettinen O."/>
            <person name="Hibbett D.S."/>
            <person name="Nagy L.G."/>
        </authorList>
    </citation>
    <scope>NUCLEOTIDE SEQUENCE [LARGE SCALE GENOMIC DNA]</scope>
    <source>
        <strain evidence="1 2">CBS 962.96</strain>
    </source>
</reference>
<proteinExistence type="predicted"/>
<evidence type="ECO:0000313" key="1">
    <source>
        <dbReference type="EMBL" id="THU90391.1"/>
    </source>
</evidence>
<gene>
    <name evidence="1" type="ORF">K435DRAFT_616328</name>
</gene>
<organism evidence="1 2">
    <name type="scientific">Dendrothele bispora (strain CBS 962.96)</name>
    <dbReference type="NCBI Taxonomy" id="1314807"/>
    <lineage>
        <taxon>Eukaryota</taxon>
        <taxon>Fungi</taxon>
        <taxon>Dikarya</taxon>
        <taxon>Basidiomycota</taxon>
        <taxon>Agaricomycotina</taxon>
        <taxon>Agaricomycetes</taxon>
        <taxon>Agaricomycetidae</taxon>
        <taxon>Agaricales</taxon>
        <taxon>Agaricales incertae sedis</taxon>
        <taxon>Dendrothele</taxon>
    </lineage>
</organism>